<dbReference type="Gene3D" id="3.10.20.30">
    <property type="match status" value="1"/>
</dbReference>
<dbReference type="PROSITE" id="PS51384">
    <property type="entry name" value="FAD_FR"/>
    <property type="match status" value="1"/>
</dbReference>
<evidence type="ECO:0000256" key="3">
    <source>
        <dbReference type="ARBA" id="ARBA00022714"/>
    </source>
</evidence>
<dbReference type="SUPFAM" id="SSF63380">
    <property type="entry name" value="Riboflavin synthase domain-like"/>
    <property type="match status" value="1"/>
</dbReference>
<dbReference type="PROSITE" id="PS00197">
    <property type="entry name" value="2FE2S_FER_1"/>
    <property type="match status" value="1"/>
</dbReference>
<dbReference type="InterPro" id="IPR008333">
    <property type="entry name" value="Cbr1-like_FAD-bd_dom"/>
</dbReference>
<sequence length="351" mass="36967">MSTTTTAGWYPLEVTRVEHLTAEAVALSLHVPSELAGTFAHRPGQHVVVRHRSPAGELRRSYSVCPPPGDPAALRLVLKPVTPGGFGAYASSELAAGDLVELSPPAGMFGLAAVRGAHHVLIAGGCGITPLAPMAAAALRGDPDCRVSLVHSARTAADALLADEIALLKDEFVQRFDVLHVLTRERGGSELCTGRIDPRKLRRLLELLDVRPGAQFALCGPPGLLATAREALEGTPPEDVRTELFTSTATGPAPEPESLASRISATLGGRTSSVTMLPQDRVVLDAVLRHRPEVPYSCRDGVCGSCRAKVLSGEVALGQQHALDADDLAAGYTLACRARPRTDELALDFDA</sequence>
<dbReference type="InterPro" id="IPR006058">
    <property type="entry name" value="2Fe2S_fd_BS"/>
</dbReference>
<dbReference type="InterPro" id="IPR001433">
    <property type="entry name" value="OxRdtase_FAD/NAD-bd"/>
</dbReference>
<evidence type="ECO:0000256" key="2">
    <source>
        <dbReference type="ARBA" id="ARBA00022630"/>
    </source>
</evidence>
<dbReference type="InterPro" id="IPR039261">
    <property type="entry name" value="FNR_nucleotide-bd"/>
</dbReference>
<evidence type="ECO:0000256" key="1">
    <source>
        <dbReference type="ARBA" id="ARBA00001974"/>
    </source>
</evidence>
<dbReference type="GO" id="GO:0016491">
    <property type="term" value="F:oxidoreductase activity"/>
    <property type="evidence" value="ECO:0007669"/>
    <property type="project" value="UniProtKB-KW"/>
</dbReference>
<dbReference type="AlphaFoldDB" id="A0A4R4UME3"/>
<evidence type="ECO:0000256" key="4">
    <source>
        <dbReference type="ARBA" id="ARBA00022723"/>
    </source>
</evidence>
<evidence type="ECO:0000256" key="7">
    <source>
        <dbReference type="ARBA" id="ARBA00023004"/>
    </source>
</evidence>
<keyword evidence="5" id="KW-0274">FAD</keyword>
<dbReference type="Pfam" id="PF00111">
    <property type="entry name" value="Fer2"/>
    <property type="match status" value="1"/>
</dbReference>
<dbReference type="Gene3D" id="3.40.50.80">
    <property type="entry name" value="Nucleotide-binding domain of ferredoxin-NADP reductase (FNR) module"/>
    <property type="match status" value="1"/>
</dbReference>
<accession>A0A4R4UME3</accession>
<dbReference type="PANTHER" id="PTHR47354:SF8">
    <property type="entry name" value="1,2-PHENYLACETYL-COA EPOXIDASE, SUBUNIT E"/>
    <property type="match status" value="1"/>
</dbReference>
<name>A0A4R4UME3_9PSEU</name>
<comment type="caution">
    <text evidence="11">The sequence shown here is derived from an EMBL/GenBank/DDBJ whole genome shotgun (WGS) entry which is preliminary data.</text>
</comment>
<keyword evidence="7" id="KW-0408">Iron</keyword>
<evidence type="ECO:0000259" key="9">
    <source>
        <dbReference type="PROSITE" id="PS51085"/>
    </source>
</evidence>
<reference evidence="11 12" key="1">
    <citation type="submission" date="2019-03" db="EMBL/GenBank/DDBJ databases">
        <title>Draft genome sequences of novel Actinobacteria.</title>
        <authorList>
            <person name="Sahin N."/>
            <person name="Ay H."/>
            <person name="Saygin H."/>
        </authorList>
    </citation>
    <scope>NUCLEOTIDE SEQUENCE [LARGE SCALE GENOMIC DNA]</scope>
    <source>
        <strain evidence="11 12">16K404</strain>
    </source>
</reference>
<evidence type="ECO:0000259" key="10">
    <source>
        <dbReference type="PROSITE" id="PS51384"/>
    </source>
</evidence>
<dbReference type="InterPro" id="IPR036010">
    <property type="entry name" value="2Fe-2S_ferredoxin-like_sf"/>
</dbReference>
<dbReference type="GO" id="GO:0051537">
    <property type="term" value="F:2 iron, 2 sulfur cluster binding"/>
    <property type="evidence" value="ECO:0007669"/>
    <property type="project" value="UniProtKB-KW"/>
</dbReference>
<dbReference type="PANTHER" id="PTHR47354">
    <property type="entry name" value="NADH OXIDOREDUCTASE HCR"/>
    <property type="match status" value="1"/>
</dbReference>
<keyword evidence="6" id="KW-0560">Oxidoreductase</keyword>
<keyword evidence="8" id="KW-0411">Iron-sulfur</keyword>
<dbReference type="InterPro" id="IPR017938">
    <property type="entry name" value="Riboflavin_synthase-like_b-brl"/>
</dbReference>
<dbReference type="CDD" id="cd06214">
    <property type="entry name" value="PA_degradation_oxidoreductase_like"/>
    <property type="match status" value="1"/>
</dbReference>
<dbReference type="SUPFAM" id="SSF52343">
    <property type="entry name" value="Ferredoxin reductase-like, C-terminal NADP-linked domain"/>
    <property type="match status" value="1"/>
</dbReference>
<organism evidence="11 12">
    <name type="scientific">Saccharopolyspora aridisoli</name>
    <dbReference type="NCBI Taxonomy" id="2530385"/>
    <lineage>
        <taxon>Bacteria</taxon>
        <taxon>Bacillati</taxon>
        <taxon>Actinomycetota</taxon>
        <taxon>Actinomycetes</taxon>
        <taxon>Pseudonocardiales</taxon>
        <taxon>Pseudonocardiaceae</taxon>
        <taxon>Saccharopolyspora</taxon>
    </lineage>
</organism>
<dbReference type="SUPFAM" id="SSF54292">
    <property type="entry name" value="2Fe-2S ferredoxin-like"/>
    <property type="match status" value="1"/>
</dbReference>
<protein>
    <submittedName>
        <fullName evidence="11">2Fe-2S iron-sulfur cluster binding domain-containing protein</fullName>
    </submittedName>
</protein>
<dbReference type="PROSITE" id="PS51085">
    <property type="entry name" value="2FE2S_FER_2"/>
    <property type="match status" value="1"/>
</dbReference>
<proteinExistence type="predicted"/>
<feature type="domain" description="2Fe-2S ferredoxin-type" evidence="9">
    <location>
        <begin position="261"/>
        <end position="351"/>
    </location>
</feature>
<dbReference type="Proteomes" id="UP000294744">
    <property type="component" value="Unassembled WGS sequence"/>
</dbReference>
<dbReference type="InterPro" id="IPR012675">
    <property type="entry name" value="Beta-grasp_dom_sf"/>
</dbReference>
<dbReference type="Pfam" id="PF00970">
    <property type="entry name" value="FAD_binding_6"/>
    <property type="match status" value="1"/>
</dbReference>
<dbReference type="CDD" id="cd00207">
    <property type="entry name" value="fer2"/>
    <property type="match status" value="1"/>
</dbReference>
<keyword evidence="4" id="KW-0479">Metal-binding</keyword>
<gene>
    <name evidence="11" type="ORF">E1161_12335</name>
</gene>
<evidence type="ECO:0000313" key="11">
    <source>
        <dbReference type="EMBL" id="TDC92870.1"/>
    </source>
</evidence>
<dbReference type="InterPro" id="IPR050415">
    <property type="entry name" value="MRET"/>
</dbReference>
<dbReference type="OrthoDB" id="9796486at2"/>
<dbReference type="InterPro" id="IPR017927">
    <property type="entry name" value="FAD-bd_FR_type"/>
</dbReference>
<dbReference type="InterPro" id="IPR001041">
    <property type="entry name" value="2Fe-2S_ferredoxin-type"/>
</dbReference>
<dbReference type="GO" id="GO:0050660">
    <property type="term" value="F:flavin adenine dinucleotide binding"/>
    <property type="evidence" value="ECO:0007669"/>
    <property type="project" value="TreeGrafter"/>
</dbReference>
<dbReference type="RefSeq" id="WP_132622778.1">
    <property type="nucleotide sequence ID" value="NZ_SMKV01000012.1"/>
</dbReference>
<dbReference type="EMBL" id="SMKV01000012">
    <property type="protein sequence ID" value="TDC92870.1"/>
    <property type="molecule type" value="Genomic_DNA"/>
</dbReference>
<evidence type="ECO:0000256" key="6">
    <source>
        <dbReference type="ARBA" id="ARBA00023002"/>
    </source>
</evidence>
<keyword evidence="3" id="KW-0001">2Fe-2S</keyword>
<dbReference type="Gene3D" id="2.40.30.10">
    <property type="entry name" value="Translation factors"/>
    <property type="match status" value="1"/>
</dbReference>
<dbReference type="PRINTS" id="PR00410">
    <property type="entry name" value="PHEHYDRXLASE"/>
</dbReference>
<dbReference type="Pfam" id="PF00175">
    <property type="entry name" value="NAD_binding_1"/>
    <property type="match status" value="1"/>
</dbReference>
<keyword evidence="12" id="KW-1185">Reference proteome</keyword>
<evidence type="ECO:0000256" key="5">
    <source>
        <dbReference type="ARBA" id="ARBA00022827"/>
    </source>
</evidence>
<feature type="domain" description="FAD-binding FR-type" evidence="10">
    <location>
        <begin position="7"/>
        <end position="112"/>
    </location>
</feature>
<dbReference type="GO" id="GO:0046872">
    <property type="term" value="F:metal ion binding"/>
    <property type="evidence" value="ECO:0007669"/>
    <property type="project" value="UniProtKB-KW"/>
</dbReference>
<keyword evidence="2" id="KW-0285">Flavoprotein</keyword>
<comment type="cofactor">
    <cofactor evidence="1">
        <name>FAD</name>
        <dbReference type="ChEBI" id="CHEBI:57692"/>
    </cofactor>
</comment>
<evidence type="ECO:0000256" key="8">
    <source>
        <dbReference type="ARBA" id="ARBA00023014"/>
    </source>
</evidence>
<evidence type="ECO:0000313" key="12">
    <source>
        <dbReference type="Proteomes" id="UP000294744"/>
    </source>
</evidence>